<organism evidence="2 3">
    <name type="scientific">Saguinus oedipus</name>
    <name type="common">Cotton-top tamarin</name>
    <name type="synonym">Oedipomidas oedipus</name>
    <dbReference type="NCBI Taxonomy" id="9490"/>
    <lineage>
        <taxon>Eukaryota</taxon>
        <taxon>Metazoa</taxon>
        <taxon>Chordata</taxon>
        <taxon>Craniata</taxon>
        <taxon>Vertebrata</taxon>
        <taxon>Euteleostomi</taxon>
        <taxon>Mammalia</taxon>
        <taxon>Eutheria</taxon>
        <taxon>Euarchontoglires</taxon>
        <taxon>Primates</taxon>
        <taxon>Haplorrhini</taxon>
        <taxon>Platyrrhini</taxon>
        <taxon>Cebidae</taxon>
        <taxon>Callitrichinae</taxon>
        <taxon>Saguinus</taxon>
    </lineage>
</organism>
<dbReference type="InterPro" id="IPR038655">
    <property type="entry name" value="Ribosomal_eL27_sf"/>
</dbReference>
<reference evidence="2 3" key="1">
    <citation type="submission" date="2023-05" db="EMBL/GenBank/DDBJ databases">
        <title>B98-5 Cell Line De Novo Hybrid Assembly: An Optical Mapping Approach.</title>
        <authorList>
            <person name="Kananen K."/>
            <person name="Auerbach J.A."/>
            <person name="Kautto E."/>
            <person name="Blachly J.S."/>
        </authorList>
    </citation>
    <scope>NUCLEOTIDE SEQUENCE [LARGE SCALE GENOMIC DNA]</scope>
    <source>
        <strain evidence="2">B95-8</strain>
        <tissue evidence="2">Cell line</tissue>
    </source>
</reference>
<keyword evidence="3" id="KW-1185">Reference proteome</keyword>
<evidence type="ECO:0000256" key="1">
    <source>
        <dbReference type="SAM" id="MobiDB-lite"/>
    </source>
</evidence>
<dbReference type="Pfam" id="PF01777">
    <property type="entry name" value="Ribosomal_L27e"/>
    <property type="match status" value="1"/>
</dbReference>
<dbReference type="Proteomes" id="UP001266305">
    <property type="component" value="Unassembled WGS sequence"/>
</dbReference>
<comment type="caution">
    <text evidence="2">The sequence shown here is derived from an EMBL/GenBank/DDBJ whole genome shotgun (WGS) entry which is preliminary data.</text>
</comment>
<feature type="region of interest" description="Disordered" evidence="1">
    <location>
        <begin position="79"/>
        <end position="105"/>
    </location>
</feature>
<dbReference type="InterPro" id="IPR001141">
    <property type="entry name" value="Ribosomal_eL27"/>
</dbReference>
<accession>A0ABQ9V7C4</accession>
<dbReference type="PANTHER" id="PTHR10497">
    <property type="entry name" value="60S RIBOSOMAL PROTEIN L27"/>
    <property type="match status" value="1"/>
</dbReference>
<dbReference type="Gene3D" id="2.30.30.770">
    <property type="match status" value="1"/>
</dbReference>
<gene>
    <name evidence="2" type="ORF">P7K49_014783</name>
</gene>
<protein>
    <submittedName>
        <fullName evidence="2">Uncharacterized protein</fullName>
    </submittedName>
</protein>
<evidence type="ECO:0000313" key="3">
    <source>
        <dbReference type="Proteomes" id="UP001266305"/>
    </source>
</evidence>
<sequence length="105" mass="11947">MKNTDDGISGHPDTYGLVGGSDCYPCKVIAARARRSPKSNLKSFVEVYNRNRFMPTRYSVDMHLDKTVINKDVFRNHALKRKAQQETKVQSGDRHKTGPIKVLRV</sequence>
<dbReference type="EMBL" id="JASSZA010000007">
    <property type="protein sequence ID" value="KAK2105269.1"/>
    <property type="molecule type" value="Genomic_DNA"/>
</dbReference>
<name>A0ABQ9V7C4_SAGOE</name>
<proteinExistence type="predicted"/>
<evidence type="ECO:0000313" key="2">
    <source>
        <dbReference type="EMBL" id="KAK2105269.1"/>
    </source>
</evidence>